<name>Q7WSQ8_9MICC</name>
<dbReference type="EMBL" id="AJ537472">
    <property type="protein sequence ID" value="CAD61042.1"/>
    <property type="molecule type" value="Genomic_DNA"/>
</dbReference>
<protein>
    <submittedName>
        <fullName evidence="3">Putative esterase</fullName>
    </submittedName>
</protein>
<dbReference type="ESTHER" id="9micc-q7wsq8">
    <property type="family name" value="BD-FAE"/>
</dbReference>
<dbReference type="GO" id="GO:0016787">
    <property type="term" value="F:hydrolase activity"/>
    <property type="evidence" value="ECO:0007669"/>
    <property type="project" value="UniProtKB-KW"/>
</dbReference>
<evidence type="ECO:0000256" key="1">
    <source>
        <dbReference type="ARBA" id="ARBA00022801"/>
    </source>
</evidence>
<reference evidence="3" key="1">
    <citation type="journal article" date="2003" name="J. Biol. Chem.">
        <title>Gene cluster of Arthrobacter ilicis Ru61a involved in the degradation of quinaldine to anthranilate: characterization and functional expression of the quinaldine 4-oxidase qoxLMS genes.</title>
        <authorList>
            <person name="Parschat K."/>
            <person name="Hauer B."/>
            <person name="Kappl R."/>
            <person name="Kraft R."/>
            <person name="Huttermann J."/>
            <person name="Fetzner S."/>
        </authorList>
    </citation>
    <scope>NUCLEOTIDE SEQUENCE</scope>
    <source>
        <strain evidence="3">Rue61a</strain>
    </source>
</reference>
<dbReference type="InterPro" id="IPR049492">
    <property type="entry name" value="BD-FAE-like_dom"/>
</dbReference>
<dbReference type="SUPFAM" id="SSF53474">
    <property type="entry name" value="alpha/beta-Hydrolases"/>
    <property type="match status" value="1"/>
</dbReference>
<sequence length="293" mass="32003">MTTGREDTATRDPSLDEEYNACGTVSQDDFTAIMDAYRAESLRAIAGLAGHRDITYDPNSDECLDVWGVKEGTLRPVVIAIHGGYWRMLSRHDTAFMAEVLAEHGIATVTVDYTLSPHATLEEIVRQVRASVAWVFRHGAGHGLDPERIYVIGSSAGGHLTAMTAATGWQPEFGLPDNVVKGAMTISGLYDLRPLVDAFPNEWLSLDQTRAAALSPILLAPSSDTPVIVALAETEASAFTSQGRDFQREWGVNHESELIVVPDRNHFDVFLDLANPESTLTRTLLHLVNPSHP</sequence>
<dbReference type="AlphaFoldDB" id="Q7WSQ8"/>
<dbReference type="PANTHER" id="PTHR48081:SF33">
    <property type="entry name" value="KYNURENINE FORMAMIDASE"/>
    <property type="match status" value="1"/>
</dbReference>
<dbReference type="PANTHER" id="PTHR48081">
    <property type="entry name" value="AB HYDROLASE SUPERFAMILY PROTEIN C4A8.06C"/>
    <property type="match status" value="1"/>
</dbReference>
<organism evidence="3">
    <name type="scientific">Paenarthrobacter ilicis</name>
    <dbReference type="NCBI Taxonomy" id="43665"/>
    <lineage>
        <taxon>Bacteria</taxon>
        <taxon>Bacillati</taxon>
        <taxon>Actinomycetota</taxon>
        <taxon>Actinomycetes</taxon>
        <taxon>Micrococcales</taxon>
        <taxon>Micrococcaceae</taxon>
        <taxon>Paenarthrobacter</taxon>
    </lineage>
</organism>
<keyword evidence="1" id="KW-0378">Hydrolase</keyword>
<dbReference type="InterPro" id="IPR050300">
    <property type="entry name" value="GDXG_lipolytic_enzyme"/>
</dbReference>
<dbReference type="Pfam" id="PF20434">
    <property type="entry name" value="BD-FAE"/>
    <property type="match status" value="1"/>
</dbReference>
<dbReference type="Gene3D" id="3.40.50.1820">
    <property type="entry name" value="alpha/beta hydrolase"/>
    <property type="match status" value="1"/>
</dbReference>
<proteinExistence type="predicted"/>
<feature type="domain" description="BD-FAE-like" evidence="2">
    <location>
        <begin position="72"/>
        <end position="173"/>
    </location>
</feature>
<evidence type="ECO:0000313" key="3">
    <source>
        <dbReference type="EMBL" id="CAD61042.1"/>
    </source>
</evidence>
<dbReference type="InterPro" id="IPR029058">
    <property type="entry name" value="AB_hydrolase_fold"/>
</dbReference>
<accession>Q7WSQ8</accession>
<evidence type="ECO:0000259" key="2">
    <source>
        <dbReference type="Pfam" id="PF20434"/>
    </source>
</evidence>